<evidence type="ECO:0000313" key="3">
    <source>
        <dbReference type="Proteomes" id="UP000271974"/>
    </source>
</evidence>
<feature type="compositionally biased region" description="Basic and acidic residues" evidence="1">
    <location>
        <begin position="49"/>
        <end position="62"/>
    </location>
</feature>
<evidence type="ECO:0000313" key="2">
    <source>
        <dbReference type="EMBL" id="RUS75491.1"/>
    </source>
</evidence>
<feature type="compositionally biased region" description="Basic and acidic residues" evidence="1">
    <location>
        <begin position="84"/>
        <end position="94"/>
    </location>
</feature>
<dbReference type="Proteomes" id="UP000271974">
    <property type="component" value="Unassembled WGS sequence"/>
</dbReference>
<organism evidence="2 3">
    <name type="scientific">Elysia chlorotica</name>
    <name type="common">Eastern emerald elysia</name>
    <name type="synonym">Sea slug</name>
    <dbReference type="NCBI Taxonomy" id="188477"/>
    <lineage>
        <taxon>Eukaryota</taxon>
        <taxon>Metazoa</taxon>
        <taxon>Spiralia</taxon>
        <taxon>Lophotrochozoa</taxon>
        <taxon>Mollusca</taxon>
        <taxon>Gastropoda</taxon>
        <taxon>Heterobranchia</taxon>
        <taxon>Euthyneura</taxon>
        <taxon>Panpulmonata</taxon>
        <taxon>Sacoglossa</taxon>
        <taxon>Placobranchoidea</taxon>
        <taxon>Plakobranchidae</taxon>
        <taxon>Elysia</taxon>
    </lineage>
</organism>
<feature type="compositionally biased region" description="Polar residues" evidence="1">
    <location>
        <begin position="160"/>
        <end position="172"/>
    </location>
</feature>
<sequence>MYRRAAALEGLGQVREALVQAIRGREVDSKNNFDDLITKLKTKISQEQPRPHESTNRAKEISAKSGTTNSGKSSVETTMPGRDSTQKKEQAKDKSSKKKKGPSRQQQRLAAKAAAPRAGDSDVDSDSTDSDDVSQFAQRMASVQGATTGLTHKGPIKPAASQSTSSVHSNSGAGRITPGLTAKGAAGGVSQPVLYTSSK</sequence>
<accession>A0A3S1B9S6</accession>
<dbReference type="EMBL" id="RQTK01000738">
    <property type="protein sequence ID" value="RUS75491.1"/>
    <property type="molecule type" value="Genomic_DNA"/>
</dbReference>
<comment type="caution">
    <text evidence="2">The sequence shown here is derived from an EMBL/GenBank/DDBJ whole genome shotgun (WGS) entry which is preliminary data.</text>
</comment>
<proteinExistence type="predicted"/>
<feature type="compositionally biased region" description="Acidic residues" evidence="1">
    <location>
        <begin position="121"/>
        <end position="132"/>
    </location>
</feature>
<feature type="compositionally biased region" description="Polar residues" evidence="1">
    <location>
        <begin position="64"/>
        <end position="77"/>
    </location>
</feature>
<evidence type="ECO:0000256" key="1">
    <source>
        <dbReference type="SAM" id="MobiDB-lite"/>
    </source>
</evidence>
<keyword evidence="3" id="KW-1185">Reference proteome</keyword>
<feature type="region of interest" description="Disordered" evidence="1">
    <location>
        <begin position="40"/>
        <end position="199"/>
    </location>
</feature>
<protein>
    <submittedName>
        <fullName evidence="2">Uncharacterized protein</fullName>
    </submittedName>
</protein>
<reference evidence="2 3" key="1">
    <citation type="submission" date="2019-01" db="EMBL/GenBank/DDBJ databases">
        <title>A draft genome assembly of the solar-powered sea slug Elysia chlorotica.</title>
        <authorList>
            <person name="Cai H."/>
            <person name="Li Q."/>
            <person name="Fang X."/>
            <person name="Li J."/>
            <person name="Curtis N.E."/>
            <person name="Altenburger A."/>
            <person name="Shibata T."/>
            <person name="Feng M."/>
            <person name="Maeda T."/>
            <person name="Schwartz J.A."/>
            <person name="Shigenobu S."/>
            <person name="Lundholm N."/>
            <person name="Nishiyama T."/>
            <person name="Yang H."/>
            <person name="Hasebe M."/>
            <person name="Li S."/>
            <person name="Pierce S.K."/>
            <person name="Wang J."/>
        </authorList>
    </citation>
    <scope>NUCLEOTIDE SEQUENCE [LARGE SCALE GENOMIC DNA]</scope>
    <source>
        <strain evidence="2">EC2010</strain>
        <tissue evidence="2">Whole organism of an adult</tissue>
    </source>
</reference>
<gene>
    <name evidence="2" type="ORF">EGW08_016759</name>
</gene>
<name>A0A3S1B9S6_ELYCH</name>
<dbReference type="AlphaFoldDB" id="A0A3S1B9S6"/>
<feature type="compositionally biased region" description="Low complexity" evidence="1">
    <location>
        <begin position="103"/>
        <end position="118"/>
    </location>
</feature>